<dbReference type="AlphaFoldDB" id="A0AAN7Z8Y1"/>
<sequence>MPKLERPTCQQVLADEGKSCSVATKKGLGEAERTWVWSATVGAYVIAGDALNEILKGALVSCLLALAHESGHDSSRGEPRLKLRGPVLLLGS</sequence>
<protein>
    <submittedName>
        <fullName evidence="1">Uncharacterized protein</fullName>
    </submittedName>
</protein>
<keyword evidence="2" id="KW-1185">Reference proteome</keyword>
<evidence type="ECO:0000313" key="2">
    <source>
        <dbReference type="Proteomes" id="UP001305414"/>
    </source>
</evidence>
<name>A0AAN7Z8Y1_9PEZI</name>
<organism evidence="1 2">
    <name type="scientific">Xylaria bambusicola</name>
    <dbReference type="NCBI Taxonomy" id="326684"/>
    <lineage>
        <taxon>Eukaryota</taxon>
        <taxon>Fungi</taxon>
        <taxon>Dikarya</taxon>
        <taxon>Ascomycota</taxon>
        <taxon>Pezizomycotina</taxon>
        <taxon>Sordariomycetes</taxon>
        <taxon>Xylariomycetidae</taxon>
        <taxon>Xylariales</taxon>
        <taxon>Xylariaceae</taxon>
        <taxon>Xylaria</taxon>
    </lineage>
</organism>
<dbReference type="EMBL" id="JAWHQM010000010">
    <property type="protein sequence ID" value="KAK5629136.1"/>
    <property type="molecule type" value="Genomic_DNA"/>
</dbReference>
<evidence type="ECO:0000313" key="1">
    <source>
        <dbReference type="EMBL" id="KAK5629136.1"/>
    </source>
</evidence>
<comment type="caution">
    <text evidence="1">The sequence shown here is derived from an EMBL/GenBank/DDBJ whole genome shotgun (WGS) entry which is preliminary data.</text>
</comment>
<gene>
    <name evidence="1" type="ORF">RRF57_004850</name>
</gene>
<accession>A0AAN7Z8Y1</accession>
<dbReference type="Proteomes" id="UP001305414">
    <property type="component" value="Unassembled WGS sequence"/>
</dbReference>
<reference evidence="1 2" key="1">
    <citation type="submission" date="2023-10" db="EMBL/GenBank/DDBJ databases">
        <title>Draft genome sequence of Xylaria bambusicola isolate GMP-LS, the root and basal stem rot pathogen of sugarcane in Indonesia.</title>
        <authorList>
            <person name="Selvaraj P."/>
            <person name="Muralishankar V."/>
            <person name="Muruganantham S."/>
            <person name="Sp S."/>
            <person name="Haryani S."/>
            <person name="Lau K.J.X."/>
            <person name="Naqvi N.I."/>
        </authorList>
    </citation>
    <scope>NUCLEOTIDE SEQUENCE [LARGE SCALE GENOMIC DNA]</scope>
    <source>
        <strain evidence="1">GMP-LS</strain>
    </source>
</reference>
<proteinExistence type="predicted"/>